<keyword evidence="2" id="KW-1185">Reference proteome</keyword>
<dbReference type="Proteomes" id="UP000708148">
    <property type="component" value="Unassembled WGS sequence"/>
</dbReference>
<evidence type="ECO:0000313" key="1">
    <source>
        <dbReference type="EMBL" id="CAD7696747.1"/>
    </source>
</evidence>
<protein>
    <submittedName>
        <fullName evidence="1">Uncharacterized protein</fullName>
    </submittedName>
</protein>
<gene>
    <name evidence="1" type="ORF">OSTQU699_LOCUS2108</name>
</gene>
<accession>A0A8S1IS98</accession>
<dbReference type="AlphaFoldDB" id="A0A8S1IS98"/>
<comment type="caution">
    <text evidence="1">The sequence shown here is derived from an EMBL/GenBank/DDBJ whole genome shotgun (WGS) entry which is preliminary data.</text>
</comment>
<proteinExistence type="predicted"/>
<evidence type="ECO:0000313" key="2">
    <source>
        <dbReference type="Proteomes" id="UP000708148"/>
    </source>
</evidence>
<organism evidence="1 2">
    <name type="scientific">Ostreobium quekettii</name>
    <dbReference type="NCBI Taxonomy" id="121088"/>
    <lineage>
        <taxon>Eukaryota</taxon>
        <taxon>Viridiplantae</taxon>
        <taxon>Chlorophyta</taxon>
        <taxon>core chlorophytes</taxon>
        <taxon>Ulvophyceae</taxon>
        <taxon>TCBD clade</taxon>
        <taxon>Bryopsidales</taxon>
        <taxon>Ostreobineae</taxon>
        <taxon>Ostreobiaceae</taxon>
        <taxon>Ostreobium</taxon>
    </lineage>
</organism>
<name>A0A8S1IS98_9CHLO</name>
<reference evidence="1" key="1">
    <citation type="submission" date="2020-12" db="EMBL/GenBank/DDBJ databases">
        <authorList>
            <person name="Iha C."/>
        </authorList>
    </citation>
    <scope>NUCLEOTIDE SEQUENCE</scope>
</reference>
<sequence>MQVQKQSSGCASSCTKPVTSYQFGLWNSKVSLVLAVGVPLKAHMCGPLLCFRPITAEDVKAAAVVITRAFAATPEGVPVADVRYATQPHAAQFSSMHTHPGMHEVLEVHCWNLLGTCLAKCPDGNLMQSQLTNVSVI</sequence>
<dbReference type="EMBL" id="CAJHUC010000536">
    <property type="protein sequence ID" value="CAD7696747.1"/>
    <property type="molecule type" value="Genomic_DNA"/>
</dbReference>